<protein>
    <submittedName>
        <fullName evidence="1">Uncharacterized protein</fullName>
    </submittedName>
</protein>
<reference evidence="1" key="1">
    <citation type="journal article" date="2015" name="Nature">
        <title>Complex archaea that bridge the gap between prokaryotes and eukaryotes.</title>
        <authorList>
            <person name="Spang A."/>
            <person name="Saw J.H."/>
            <person name="Jorgensen S.L."/>
            <person name="Zaremba-Niedzwiedzka K."/>
            <person name="Martijn J."/>
            <person name="Lind A.E."/>
            <person name="van Eijk R."/>
            <person name="Schleper C."/>
            <person name="Guy L."/>
            <person name="Ettema T.J."/>
        </authorList>
    </citation>
    <scope>NUCLEOTIDE SEQUENCE</scope>
</reference>
<dbReference type="EMBL" id="LAZR01000069">
    <property type="protein sequence ID" value="KKN95638.1"/>
    <property type="molecule type" value="Genomic_DNA"/>
</dbReference>
<comment type="caution">
    <text evidence="1">The sequence shown here is derived from an EMBL/GenBank/DDBJ whole genome shotgun (WGS) entry which is preliminary data.</text>
</comment>
<accession>A0A0F9XTM3</accession>
<gene>
    <name evidence="1" type="ORF">LCGC14_0175070</name>
</gene>
<organism evidence="1">
    <name type="scientific">marine sediment metagenome</name>
    <dbReference type="NCBI Taxonomy" id="412755"/>
    <lineage>
        <taxon>unclassified sequences</taxon>
        <taxon>metagenomes</taxon>
        <taxon>ecological metagenomes</taxon>
    </lineage>
</organism>
<proteinExistence type="predicted"/>
<name>A0A0F9XTM3_9ZZZZ</name>
<evidence type="ECO:0000313" key="1">
    <source>
        <dbReference type="EMBL" id="KKN95638.1"/>
    </source>
</evidence>
<dbReference type="AlphaFoldDB" id="A0A0F9XTM3"/>
<sequence>MIAKNLSMVTKIYRVSVQHQSRLNIADTDLHTFEEHFTNWEKAFAETMSLLDKFSTAYHGPIQIHENRSEAETVFTYTAEEEIEYSIKKQVVVTIKQLLLDTPDSFDGIRI</sequence>